<dbReference type="PANTHER" id="PTHR41695:SF1">
    <property type="entry name" value="1,4-ALPHA-GLUCAN BRANCHING ENZYME TK1436"/>
    <property type="match status" value="1"/>
</dbReference>
<dbReference type="GO" id="GO:0003844">
    <property type="term" value="F:1,4-alpha-glucan branching enzyme activity"/>
    <property type="evidence" value="ECO:0007669"/>
    <property type="project" value="InterPro"/>
</dbReference>
<dbReference type="GO" id="GO:0030979">
    <property type="term" value="P:alpha-glucan biosynthetic process"/>
    <property type="evidence" value="ECO:0007669"/>
    <property type="project" value="InterPro"/>
</dbReference>
<evidence type="ECO:0000256" key="4">
    <source>
        <dbReference type="PIRSR" id="PIRSR640042-2"/>
    </source>
</evidence>
<dbReference type="SUPFAM" id="SSF88713">
    <property type="entry name" value="Glycoside hydrolase/deacetylase"/>
    <property type="match status" value="1"/>
</dbReference>
<dbReference type="HOGENOM" id="CLU_008192_1_0_11"/>
<reference evidence="9" key="1">
    <citation type="submission" date="2005-03" db="EMBL/GenBank/DDBJ databases">
        <title>Comparison of the complete genome sequences of Rhodococcus erythropolis PR4 and Rhodococcus opacus B4.</title>
        <authorList>
            <person name="Takarada H."/>
            <person name="Sekine M."/>
            <person name="Hosoyama A."/>
            <person name="Yamada R."/>
            <person name="Fujisawa T."/>
            <person name="Omata S."/>
            <person name="Shimizu A."/>
            <person name="Tsukatani N."/>
            <person name="Tanikawa S."/>
            <person name="Fujita N."/>
            <person name="Harayama S."/>
        </authorList>
    </citation>
    <scope>NUCLEOTIDE SEQUENCE [LARGE SCALE GENOMIC DNA]</scope>
    <source>
        <strain evidence="9">PR4 / NBRC 100887</strain>
    </source>
</reference>
<gene>
    <name evidence="8" type="ordered locus">RER_23710</name>
</gene>
<dbReference type="KEGG" id="rer:RER_23710"/>
<feature type="active site" description="Nucleophile" evidence="3">
    <location>
        <position position="192"/>
    </location>
</feature>
<feature type="binding site" evidence="4">
    <location>
        <position position="238"/>
    </location>
    <ligand>
        <name>substrate</name>
    </ligand>
</feature>
<evidence type="ECO:0000256" key="3">
    <source>
        <dbReference type="PIRSR" id="PIRSR640042-1"/>
    </source>
</evidence>
<name>C0ZXJ4_RHOE4</name>
<evidence type="ECO:0000256" key="5">
    <source>
        <dbReference type="RuleBase" id="RU361196"/>
    </source>
</evidence>
<keyword evidence="2 5" id="KW-0119">Carbohydrate metabolism</keyword>
<evidence type="ECO:0008006" key="10">
    <source>
        <dbReference type="Google" id="ProtNLM"/>
    </source>
</evidence>
<organism evidence="8 9">
    <name type="scientific">Rhodococcus erythropolis (strain PR4 / NBRC 100887)</name>
    <dbReference type="NCBI Taxonomy" id="234621"/>
    <lineage>
        <taxon>Bacteria</taxon>
        <taxon>Bacillati</taxon>
        <taxon>Actinomycetota</taxon>
        <taxon>Actinomycetes</taxon>
        <taxon>Mycobacteriales</taxon>
        <taxon>Nocardiaceae</taxon>
        <taxon>Rhodococcus</taxon>
        <taxon>Rhodococcus erythropolis group</taxon>
    </lineage>
</organism>
<dbReference type="InterPro" id="IPR028995">
    <property type="entry name" value="Glyco_hydro_57/38_cen_sf"/>
</dbReference>
<dbReference type="Gene3D" id="1.20.1430.10">
    <property type="entry name" value="Families 57/38 glycoside transferase, middle domain"/>
    <property type="match status" value="1"/>
</dbReference>
<comment type="similarity">
    <text evidence="1 5">Belongs to the glycosyl hydrolase 57 family.</text>
</comment>
<evidence type="ECO:0000259" key="6">
    <source>
        <dbReference type="Pfam" id="PF03065"/>
    </source>
</evidence>
<dbReference type="Pfam" id="PF03065">
    <property type="entry name" value="Glyco_hydro_57"/>
    <property type="match status" value="1"/>
</dbReference>
<sequence>MSNATPVTEPGMFALVLHSHLPWLANHGRWPVGEEWIYQSWAASYIPLAAALRRLADEGRSHLLTLGITPVLAAQLDDPHCLAGMHHWLGNWQIRAHEAAGMPDAAHRELGAREHRASAAALEDFETHWQHGASPVFRDLIDREAFELLGGPLAHPFQPLLDPRLRAFSLREGLADAHARWNHTPTGIWGPECGYTPGMERGYAEAGVTHFMVDGPALRGDTSLGRPVRESDVVAFGRDLQVSYRVWSPKSGYPGHAAYRDFHTYDHETGLKPSRVTGRTVDSADKLPYNPELAAAAVDKHVADFVETVRARLRSESARIGRDALVVAAFDTELFGHWWHEGPQWLEKLLRALPEAGIRVGTLADAKESGYVGEPVQLEDSSWGSGKDWRVWAGDQVSDLVQLNSEVVDTALTTVDKSRGRDNAPGRPELRNRVNDQVLRETLMTVSSDWAFMVSKDSAAGYARERAHKHAHATREISEALVSGRDAVAERLAEGWNRADGLFPGLDARRLPDTELVNGSAS</sequence>
<feature type="binding site" evidence="4">
    <location>
        <position position="383"/>
    </location>
    <ligand>
        <name>substrate</name>
    </ligand>
</feature>
<dbReference type="AlphaFoldDB" id="C0ZXJ4"/>
<proteinExistence type="inferred from homology"/>
<accession>C0ZXJ4</accession>
<evidence type="ECO:0000256" key="1">
    <source>
        <dbReference type="ARBA" id="ARBA00006821"/>
    </source>
</evidence>
<feature type="binding site" evidence="4">
    <location>
        <position position="449"/>
    </location>
    <ligand>
        <name>substrate</name>
    </ligand>
</feature>
<dbReference type="InterPro" id="IPR015293">
    <property type="entry name" value="BE_C"/>
</dbReference>
<dbReference type="InterPro" id="IPR004300">
    <property type="entry name" value="Glyco_hydro_57_N"/>
</dbReference>
<evidence type="ECO:0000313" key="8">
    <source>
        <dbReference type="EMBL" id="BAH33079.1"/>
    </source>
</evidence>
<dbReference type="CAZy" id="GH57">
    <property type="family name" value="Glycoside Hydrolase Family 57"/>
</dbReference>
<dbReference type="Proteomes" id="UP000002204">
    <property type="component" value="Chromosome"/>
</dbReference>
<dbReference type="InterPro" id="IPR037090">
    <property type="entry name" value="57_glycoside_trans_central"/>
</dbReference>
<evidence type="ECO:0000256" key="2">
    <source>
        <dbReference type="ARBA" id="ARBA00023277"/>
    </source>
</evidence>
<reference evidence="8 9" key="2">
    <citation type="journal article" date="2006" name="Environ. Microbiol.">
        <title>Sequence analysis of three plasmids harboured in Rhodococcus erythropolis strain PR4.</title>
        <authorList>
            <person name="Sekine M."/>
            <person name="Tanikawa S."/>
            <person name="Omata S."/>
            <person name="Saito M."/>
            <person name="Fujisawa T."/>
            <person name="Tsukatani N."/>
            <person name="Tajima T."/>
            <person name="Sekigawa T."/>
            <person name="Kosugi H."/>
            <person name="Matsuo Y."/>
            <person name="Nishiko R."/>
            <person name="Imamura K."/>
            <person name="Ito M."/>
            <person name="Narita H."/>
            <person name="Tago S."/>
            <person name="Fujita N."/>
            <person name="Harayama S."/>
        </authorList>
    </citation>
    <scope>NUCLEOTIDE SEQUENCE [LARGE SCALE GENOMIC DNA]</scope>
    <source>
        <strain evidence="9">PR4 / NBRC 100887</strain>
    </source>
</reference>
<dbReference type="GO" id="GO:0005576">
    <property type="term" value="C:extracellular region"/>
    <property type="evidence" value="ECO:0007669"/>
    <property type="project" value="TreeGrafter"/>
</dbReference>
<dbReference type="InterPro" id="IPR027291">
    <property type="entry name" value="Glyco_hydro_38_N_sf"/>
</dbReference>
<protein>
    <recommendedName>
        <fullName evidence="10">1,4-alpha-glucan branching enzyme</fullName>
    </recommendedName>
</protein>
<dbReference type="PANTHER" id="PTHR41695">
    <property type="entry name" value="1,4-ALPHA-GLUCAN BRANCHING ENZYME RV3031-RELATED"/>
    <property type="match status" value="1"/>
</dbReference>
<dbReference type="Gene3D" id="3.20.110.10">
    <property type="entry name" value="Glycoside hydrolase 38, N terminal domain"/>
    <property type="match status" value="1"/>
</dbReference>
<evidence type="ECO:0000259" key="7">
    <source>
        <dbReference type="Pfam" id="PF09210"/>
    </source>
</evidence>
<dbReference type="InterPro" id="IPR040042">
    <property type="entry name" value="Branching_enz_MT3115-like"/>
</dbReference>
<dbReference type="EMBL" id="AP008957">
    <property type="protein sequence ID" value="BAH33079.1"/>
    <property type="molecule type" value="Genomic_DNA"/>
</dbReference>
<dbReference type="SUPFAM" id="SSF88688">
    <property type="entry name" value="Families 57/38 glycoside transferase middle domain"/>
    <property type="match status" value="1"/>
</dbReference>
<feature type="active site" description="Proton donor" evidence="3">
    <location>
        <position position="331"/>
    </location>
</feature>
<dbReference type="eggNOG" id="COG1543">
    <property type="taxonomic scope" value="Bacteria"/>
</dbReference>
<feature type="binding site" evidence="4">
    <location>
        <position position="255"/>
    </location>
    <ligand>
        <name>substrate</name>
    </ligand>
</feature>
<feature type="domain" description="Glycoside hydrolase family 57 N-terminal" evidence="6">
    <location>
        <begin position="14"/>
        <end position="365"/>
    </location>
</feature>
<evidence type="ECO:0000313" key="9">
    <source>
        <dbReference type="Proteomes" id="UP000002204"/>
    </source>
</evidence>
<feature type="domain" description="1,4-alpha-glucan branching enzyme C-terminal" evidence="7">
    <location>
        <begin position="424"/>
        <end position="509"/>
    </location>
</feature>
<dbReference type="Pfam" id="PF09210">
    <property type="entry name" value="BE_C"/>
    <property type="match status" value="1"/>
</dbReference>
<dbReference type="InterPro" id="IPR011330">
    <property type="entry name" value="Glyco_hydro/deAcase_b/a-brl"/>
</dbReference>